<accession>A0ABV6SSP6</accession>
<dbReference type="Proteomes" id="UP001589891">
    <property type="component" value="Unassembled WGS sequence"/>
</dbReference>
<sequence>MLGDALWSKLENVLLQQAIYHKPDLGMTVEGMLYRMKHYRAVSFRYDKLKRNYEGMVARAFLPYPDSYPAASKECLQSCA</sequence>
<evidence type="ECO:0000313" key="1">
    <source>
        <dbReference type="EMBL" id="MFC0712076.1"/>
    </source>
</evidence>
<comment type="caution">
    <text evidence="1">The sequence shown here is derived from an EMBL/GenBank/DDBJ whole genome shotgun (WGS) entry which is preliminary data.</text>
</comment>
<organism evidence="1 2">
    <name type="scientific">Azorhizophilus paspali</name>
    <name type="common">Azotobacter paspali</name>
    <dbReference type="NCBI Taxonomy" id="69963"/>
    <lineage>
        <taxon>Bacteria</taxon>
        <taxon>Pseudomonadati</taxon>
        <taxon>Pseudomonadota</taxon>
        <taxon>Gammaproteobacteria</taxon>
        <taxon>Pseudomonadales</taxon>
        <taxon>Pseudomonadaceae</taxon>
        <taxon>Azorhizophilus</taxon>
    </lineage>
</organism>
<protein>
    <recommendedName>
        <fullName evidence="3">Transposase</fullName>
    </recommendedName>
</protein>
<evidence type="ECO:0000313" key="2">
    <source>
        <dbReference type="Proteomes" id="UP001589891"/>
    </source>
</evidence>
<feature type="non-terminal residue" evidence="1">
    <location>
        <position position="80"/>
    </location>
</feature>
<evidence type="ECO:0008006" key="3">
    <source>
        <dbReference type="Google" id="ProtNLM"/>
    </source>
</evidence>
<dbReference type="EMBL" id="JBHLSS010000149">
    <property type="protein sequence ID" value="MFC0712076.1"/>
    <property type="molecule type" value="Genomic_DNA"/>
</dbReference>
<reference evidence="1 2" key="1">
    <citation type="submission" date="2024-09" db="EMBL/GenBank/DDBJ databases">
        <authorList>
            <person name="Sun Q."/>
            <person name="Mori K."/>
        </authorList>
    </citation>
    <scope>NUCLEOTIDE SEQUENCE [LARGE SCALE GENOMIC DNA]</scope>
    <source>
        <strain evidence="1 2">NCAIM B.01794</strain>
    </source>
</reference>
<proteinExistence type="predicted"/>
<gene>
    <name evidence="1" type="ORF">ACFFGX_21890</name>
</gene>
<name>A0ABV6SSP6_AZOPA</name>
<keyword evidence="2" id="KW-1185">Reference proteome</keyword>